<feature type="compositionally biased region" description="Low complexity" evidence="1">
    <location>
        <begin position="78"/>
        <end position="89"/>
    </location>
</feature>
<comment type="caution">
    <text evidence="2">The sequence shown here is derived from an EMBL/GenBank/DDBJ whole genome shotgun (WGS) entry which is preliminary data.</text>
</comment>
<reference evidence="2" key="1">
    <citation type="journal article" date="2014" name="Int. J. Syst. Evol. Microbiol.">
        <title>Complete genome sequence of Corynebacterium casei LMG S-19264T (=DSM 44701T), isolated from a smear-ripened cheese.</title>
        <authorList>
            <consortium name="US DOE Joint Genome Institute (JGI-PGF)"/>
            <person name="Walter F."/>
            <person name="Albersmeier A."/>
            <person name="Kalinowski J."/>
            <person name="Ruckert C."/>
        </authorList>
    </citation>
    <scope>NUCLEOTIDE SEQUENCE</scope>
    <source>
        <strain evidence="2">JCM 4434</strain>
    </source>
</reference>
<feature type="region of interest" description="Disordered" evidence="1">
    <location>
        <begin position="73"/>
        <end position="97"/>
    </location>
</feature>
<dbReference type="KEGG" id="kau:B6264_11935"/>
<dbReference type="AlphaFoldDB" id="A0A8H9LK52"/>
<evidence type="ECO:0000313" key="3">
    <source>
        <dbReference type="Proteomes" id="UP000610124"/>
    </source>
</evidence>
<evidence type="ECO:0000313" key="2">
    <source>
        <dbReference type="EMBL" id="GGU65514.1"/>
    </source>
</evidence>
<accession>A0A8H9LK52</accession>
<dbReference type="EMBL" id="BMUB01000003">
    <property type="protein sequence ID" value="GGU65514.1"/>
    <property type="molecule type" value="Genomic_DNA"/>
</dbReference>
<gene>
    <name evidence="2" type="ORF">GCM10010502_15480</name>
</gene>
<evidence type="ECO:0000256" key="1">
    <source>
        <dbReference type="SAM" id="MobiDB-lite"/>
    </source>
</evidence>
<dbReference type="Proteomes" id="UP000610124">
    <property type="component" value="Unassembled WGS sequence"/>
</dbReference>
<organism evidence="2 3">
    <name type="scientific">Kitasatospora aureofaciens</name>
    <name type="common">Streptomyces aureofaciens</name>
    <dbReference type="NCBI Taxonomy" id="1894"/>
    <lineage>
        <taxon>Bacteria</taxon>
        <taxon>Bacillati</taxon>
        <taxon>Actinomycetota</taxon>
        <taxon>Actinomycetes</taxon>
        <taxon>Kitasatosporales</taxon>
        <taxon>Streptomycetaceae</taxon>
        <taxon>Kitasatospora</taxon>
    </lineage>
</organism>
<proteinExistence type="predicted"/>
<reference evidence="2" key="2">
    <citation type="submission" date="2020-09" db="EMBL/GenBank/DDBJ databases">
        <authorList>
            <person name="Sun Q."/>
            <person name="Ohkuma M."/>
        </authorList>
    </citation>
    <scope>NUCLEOTIDE SEQUENCE</scope>
    <source>
        <strain evidence="2">JCM 4434</strain>
    </source>
</reference>
<sequence length="97" mass="9505">MAFSVQVPAEVEEGLGAVAVAQAGDVAGDGAFAEAEAGGDGALGEAAGEQTADAGRGGVGALRWRSAGRWPGWAATVGRSAGARSSGRSRPPPRMAR</sequence>
<name>A0A8H9LK52_KITAU</name>
<protein>
    <submittedName>
        <fullName evidence="2">Uncharacterized protein</fullName>
    </submittedName>
</protein>